<gene>
    <name evidence="7" type="ORF">MNB_SM-5-31</name>
</gene>
<dbReference type="GO" id="GO:0006364">
    <property type="term" value="P:rRNA processing"/>
    <property type="evidence" value="ECO:0007669"/>
    <property type="project" value="UniProtKB-KW"/>
</dbReference>
<organism evidence="7">
    <name type="scientific">hydrothermal vent metagenome</name>
    <dbReference type="NCBI Taxonomy" id="652676"/>
    <lineage>
        <taxon>unclassified sequences</taxon>
        <taxon>metagenomes</taxon>
        <taxon>ecological metagenomes</taxon>
    </lineage>
</organism>
<dbReference type="InterPro" id="IPR011033">
    <property type="entry name" value="PRC_barrel-like_sf"/>
</dbReference>
<proteinExistence type="inferred from homology"/>
<dbReference type="HAMAP" id="MF_00014">
    <property type="entry name" value="Ribosome_mat_RimM"/>
    <property type="match status" value="1"/>
</dbReference>
<keyword evidence="3" id="KW-0698">rRNA processing</keyword>
<accession>A0A1W1CHQ4</accession>
<dbReference type="Pfam" id="PF01782">
    <property type="entry name" value="RimM"/>
    <property type="match status" value="1"/>
</dbReference>
<dbReference type="Gene3D" id="2.30.30.240">
    <property type="entry name" value="PRC-barrel domain"/>
    <property type="match status" value="1"/>
</dbReference>
<dbReference type="InterPro" id="IPR036976">
    <property type="entry name" value="RimM_N_sf"/>
</dbReference>
<dbReference type="GO" id="GO:0005840">
    <property type="term" value="C:ribosome"/>
    <property type="evidence" value="ECO:0007669"/>
    <property type="project" value="InterPro"/>
</dbReference>
<feature type="domain" description="RimM N-terminal" evidence="5">
    <location>
        <begin position="6"/>
        <end position="79"/>
    </location>
</feature>
<dbReference type="SUPFAM" id="SSF50346">
    <property type="entry name" value="PRC-barrel domain"/>
    <property type="match status" value="1"/>
</dbReference>
<dbReference type="InterPro" id="IPR009000">
    <property type="entry name" value="Transl_B-barrel_sf"/>
</dbReference>
<dbReference type="InterPro" id="IPR056792">
    <property type="entry name" value="PRC_RimM"/>
</dbReference>
<dbReference type="PANTHER" id="PTHR33692">
    <property type="entry name" value="RIBOSOME MATURATION FACTOR RIMM"/>
    <property type="match status" value="1"/>
</dbReference>
<dbReference type="SUPFAM" id="SSF50447">
    <property type="entry name" value="Translation proteins"/>
    <property type="match status" value="1"/>
</dbReference>
<evidence type="ECO:0000256" key="4">
    <source>
        <dbReference type="ARBA" id="ARBA00023186"/>
    </source>
</evidence>
<evidence type="ECO:0000259" key="6">
    <source>
        <dbReference type="Pfam" id="PF24986"/>
    </source>
</evidence>
<reference evidence="7" key="1">
    <citation type="submission" date="2016-10" db="EMBL/GenBank/DDBJ databases">
        <authorList>
            <person name="de Groot N.N."/>
        </authorList>
    </citation>
    <scope>NUCLEOTIDE SEQUENCE</scope>
</reference>
<name>A0A1W1CHQ4_9ZZZZ</name>
<evidence type="ECO:0000256" key="1">
    <source>
        <dbReference type="ARBA" id="ARBA00022490"/>
    </source>
</evidence>
<dbReference type="InterPro" id="IPR002676">
    <property type="entry name" value="RimM_N"/>
</dbReference>
<evidence type="ECO:0000256" key="3">
    <source>
        <dbReference type="ARBA" id="ARBA00022552"/>
    </source>
</evidence>
<dbReference type="NCBIfam" id="TIGR02273">
    <property type="entry name" value="16S_RimM"/>
    <property type="match status" value="1"/>
</dbReference>
<evidence type="ECO:0000259" key="5">
    <source>
        <dbReference type="Pfam" id="PF01782"/>
    </source>
</evidence>
<dbReference type="InterPro" id="IPR011961">
    <property type="entry name" value="RimM"/>
</dbReference>
<dbReference type="GO" id="GO:0043022">
    <property type="term" value="F:ribosome binding"/>
    <property type="evidence" value="ECO:0007669"/>
    <property type="project" value="InterPro"/>
</dbReference>
<dbReference type="AlphaFoldDB" id="A0A1W1CHQ4"/>
<keyword evidence="2" id="KW-0690">Ribosome biogenesis</keyword>
<keyword evidence="1" id="KW-0963">Cytoplasm</keyword>
<protein>
    <submittedName>
        <fullName evidence="7">16S rRNA processing protein RimM</fullName>
    </submittedName>
</protein>
<dbReference type="PANTHER" id="PTHR33692:SF1">
    <property type="entry name" value="RIBOSOME MATURATION FACTOR RIMM"/>
    <property type="match status" value="1"/>
</dbReference>
<keyword evidence="4" id="KW-0143">Chaperone</keyword>
<dbReference type="Pfam" id="PF24986">
    <property type="entry name" value="PRC_RimM"/>
    <property type="match status" value="1"/>
</dbReference>
<evidence type="ECO:0000256" key="2">
    <source>
        <dbReference type="ARBA" id="ARBA00022517"/>
    </source>
</evidence>
<dbReference type="Gene3D" id="2.40.30.60">
    <property type="entry name" value="RimM"/>
    <property type="match status" value="1"/>
</dbReference>
<sequence length="174" mass="19844">MKLLHIATIGKTVGIRGDMKLHIKSDFPEQFVRGANFLINKKDKITLTDVNLDRGIVKVNNITNPEDAKKFVNAKLFTTYEETRKNCHLEEGEYFFFDLEDCDVYEDGKKLGRVYEVERIGITNYLSIVTDEILVKEGFAKSFLVPFIEPFKVDVDIEKKAITLSGAMDILEAS</sequence>
<feature type="domain" description="Ribosome maturation factor RimM PRC barrel" evidence="6">
    <location>
        <begin position="97"/>
        <end position="169"/>
    </location>
</feature>
<evidence type="ECO:0000313" key="7">
    <source>
        <dbReference type="EMBL" id="SFV65232.1"/>
    </source>
</evidence>
<dbReference type="EMBL" id="FPHH01000085">
    <property type="protein sequence ID" value="SFV65232.1"/>
    <property type="molecule type" value="Genomic_DNA"/>
</dbReference>